<dbReference type="AlphaFoldDB" id="X8CQQ5"/>
<sequence length="68" mass="7252">MTGPAPGRRLHDRLRRGHRRLRGGRVDVCLGAPHGVAWAVGAGPTTRTNPTAAADAIDSDTLRRIADM</sequence>
<reference evidence="1 2" key="1">
    <citation type="submission" date="2013-12" db="EMBL/GenBank/DDBJ databases">
        <authorList>
            <person name="Zelazny A."/>
            <person name="Olivier K."/>
            <person name="Holland S."/>
            <person name="Lenaerts A."/>
            <person name="Ordway D."/>
            <person name="DeGroote M.A."/>
            <person name="Parker T."/>
            <person name="Sizemore C."/>
            <person name="Tallon L.J."/>
            <person name="Sadzewicz L.K."/>
            <person name="Sengamalay N."/>
            <person name="Fraser C.M."/>
            <person name="Hine E."/>
            <person name="Shefchek K.A."/>
            <person name="Das S.P."/>
            <person name="Tettelin H."/>
        </authorList>
    </citation>
    <scope>NUCLEOTIDE SEQUENCE [LARGE SCALE GENOMIC DNA]</scope>
    <source>
        <strain evidence="1 2">1956</strain>
    </source>
</reference>
<protein>
    <submittedName>
        <fullName evidence="1">Uncharacterized protein</fullName>
    </submittedName>
</protein>
<gene>
    <name evidence="1" type="ORF">I550_0735</name>
</gene>
<organism evidence="1 2">
    <name type="scientific">Mycobacterium intracellulare 1956</name>
    <dbReference type="NCBI Taxonomy" id="1299331"/>
    <lineage>
        <taxon>Bacteria</taxon>
        <taxon>Bacillati</taxon>
        <taxon>Actinomycetota</taxon>
        <taxon>Actinomycetes</taxon>
        <taxon>Mycobacteriales</taxon>
        <taxon>Mycobacteriaceae</taxon>
        <taxon>Mycobacterium</taxon>
        <taxon>Mycobacterium avium complex (MAC)</taxon>
    </lineage>
</organism>
<accession>X8CQQ5</accession>
<evidence type="ECO:0000313" key="1">
    <source>
        <dbReference type="EMBL" id="EUA57610.1"/>
    </source>
</evidence>
<evidence type="ECO:0000313" key="2">
    <source>
        <dbReference type="Proteomes" id="UP000020825"/>
    </source>
</evidence>
<dbReference type="EMBL" id="JAOG01000001">
    <property type="protein sequence ID" value="EUA57610.1"/>
    <property type="molecule type" value="Genomic_DNA"/>
</dbReference>
<proteinExistence type="predicted"/>
<dbReference type="Proteomes" id="UP000020825">
    <property type="component" value="Unassembled WGS sequence"/>
</dbReference>
<name>X8CQQ5_MYCIT</name>
<comment type="caution">
    <text evidence="1">The sequence shown here is derived from an EMBL/GenBank/DDBJ whole genome shotgun (WGS) entry which is preliminary data.</text>
</comment>